<gene>
    <name evidence="5" type="ORF">C1645_809467</name>
</gene>
<name>A0A397SBF2_9GLOM</name>
<organism evidence="5 6">
    <name type="scientific">Glomus cerebriforme</name>
    <dbReference type="NCBI Taxonomy" id="658196"/>
    <lineage>
        <taxon>Eukaryota</taxon>
        <taxon>Fungi</taxon>
        <taxon>Fungi incertae sedis</taxon>
        <taxon>Mucoromycota</taxon>
        <taxon>Glomeromycotina</taxon>
        <taxon>Glomeromycetes</taxon>
        <taxon>Glomerales</taxon>
        <taxon>Glomeraceae</taxon>
        <taxon>Glomus</taxon>
    </lineage>
</organism>
<proteinExistence type="predicted"/>
<dbReference type="GO" id="GO:0005525">
    <property type="term" value="F:GTP binding"/>
    <property type="evidence" value="ECO:0007669"/>
    <property type="project" value="InterPro"/>
</dbReference>
<dbReference type="SUPFAM" id="SSF52540">
    <property type="entry name" value="P-loop containing nucleoside triphosphate hydrolases"/>
    <property type="match status" value="1"/>
</dbReference>
<comment type="caution">
    <text evidence="5">The sequence shown here is derived from an EMBL/GenBank/DDBJ whole genome shotgun (WGS) entry which is preliminary data.</text>
</comment>
<dbReference type="OrthoDB" id="8954335at2759"/>
<evidence type="ECO:0000256" key="3">
    <source>
        <dbReference type="SAM" id="MobiDB-lite"/>
    </source>
</evidence>
<evidence type="ECO:0000259" key="4">
    <source>
        <dbReference type="Pfam" id="PF04548"/>
    </source>
</evidence>
<keyword evidence="6" id="KW-1185">Reference proteome</keyword>
<protein>
    <recommendedName>
        <fullName evidence="4">AIG1-type G domain-containing protein</fullName>
    </recommendedName>
</protein>
<dbReference type="Proteomes" id="UP000265703">
    <property type="component" value="Unassembled WGS sequence"/>
</dbReference>
<accession>A0A397SBF2</accession>
<evidence type="ECO:0000256" key="2">
    <source>
        <dbReference type="SAM" id="Coils"/>
    </source>
</evidence>
<dbReference type="InterPro" id="IPR027417">
    <property type="entry name" value="P-loop_NTPase"/>
</dbReference>
<reference evidence="5 6" key="1">
    <citation type="submission" date="2018-06" db="EMBL/GenBank/DDBJ databases">
        <title>Comparative genomics reveals the genomic features of Rhizophagus irregularis, R. cerebriforme, R. diaphanum and Gigaspora rosea, and their symbiotic lifestyle signature.</title>
        <authorList>
            <person name="Morin E."/>
            <person name="San Clemente H."/>
            <person name="Chen E.C.H."/>
            <person name="De La Providencia I."/>
            <person name="Hainaut M."/>
            <person name="Kuo A."/>
            <person name="Kohler A."/>
            <person name="Murat C."/>
            <person name="Tang N."/>
            <person name="Roy S."/>
            <person name="Loubradou J."/>
            <person name="Henrissat B."/>
            <person name="Grigoriev I.V."/>
            <person name="Corradi N."/>
            <person name="Roux C."/>
            <person name="Martin F.M."/>
        </authorList>
    </citation>
    <scope>NUCLEOTIDE SEQUENCE [LARGE SCALE GENOMIC DNA]</scope>
    <source>
        <strain evidence="5 6">DAOM 227022</strain>
    </source>
</reference>
<feature type="region of interest" description="Disordered" evidence="3">
    <location>
        <begin position="302"/>
        <end position="428"/>
    </location>
</feature>
<dbReference type="AlphaFoldDB" id="A0A397SBF2"/>
<dbReference type="EMBL" id="QKYT01000626">
    <property type="protein sequence ID" value="RIA82822.1"/>
    <property type="molecule type" value="Genomic_DNA"/>
</dbReference>
<feature type="domain" description="AIG1-type G" evidence="4">
    <location>
        <begin position="5"/>
        <end position="150"/>
    </location>
</feature>
<dbReference type="Pfam" id="PF04548">
    <property type="entry name" value="AIG1"/>
    <property type="match status" value="1"/>
</dbReference>
<keyword evidence="2" id="KW-0175">Coiled coil</keyword>
<feature type="compositionally biased region" description="Basic and acidic residues" evidence="3">
    <location>
        <begin position="380"/>
        <end position="428"/>
    </location>
</feature>
<dbReference type="Gene3D" id="3.40.50.300">
    <property type="entry name" value="P-loop containing nucleotide triphosphate hydrolases"/>
    <property type="match status" value="1"/>
</dbReference>
<keyword evidence="1" id="KW-0547">Nucleotide-binding</keyword>
<evidence type="ECO:0000313" key="5">
    <source>
        <dbReference type="EMBL" id="RIA82822.1"/>
    </source>
</evidence>
<feature type="compositionally biased region" description="Basic and acidic residues" evidence="3">
    <location>
        <begin position="302"/>
        <end position="365"/>
    </location>
</feature>
<dbReference type="InterPro" id="IPR006703">
    <property type="entry name" value="G_AIG1"/>
</dbReference>
<feature type="coiled-coil region" evidence="2">
    <location>
        <begin position="220"/>
        <end position="287"/>
    </location>
</feature>
<sequence length="428" mass="49837">MTETRNILLIGRTGGGKSTLGNVLINKNNNFEEVFSESEGSVSETKNVKEEIAEIDLSKDGSQKVRYRIIDTIGLGDTKLTTQGVLIRLAEVAGRVKSEGLNHILFVTQGRFSKEEIEAYDLLSSVIFDKDVLKYTTIVRTNFPSFEDTNKCGNDRAALRIENADLAHILNLVNIIYVDNPPLEGRPKVVEMNKETREESRKRLLTYLAGCQGTYRPSNIDTLDERVENYRTNEQLLKEKMKELEKVRKEQEEKFRQEIVNLKEEQARELRENRIKFEDDIHKVKMESEANLQKTKIEMTETHRKAMDEHDRKNEEKIQGLKDNYEQQTKNIKDEGERQKRDFEERQRRNDDKISDLQKKLDEKGSSSNDKIIEMWQQQRADDKAQEAKKDAALLKLEEKKLEADKERQKEEKASRERMEKIARKNAA</sequence>
<evidence type="ECO:0000256" key="1">
    <source>
        <dbReference type="ARBA" id="ARBA00022741"/>
    </source>
</evidence>
<evidence type="ECO:0000313" key="6">
    <source>
        <dbReference type="Proteomes" id="UP000265703"/>
    </source>
</evidence>